<dbReference type="GO" id="GO:0031122">
    <property type="term" value="P:cytoplasmic microtubule organization"/>
    <property type="evidence" value="ECO:0007669"/>
    <property type="project" value="TreeGrafter"/>
</dbReference>
<dbReference type="PANTHER" id="PTHR31935:SF1">
    <property type="entry name" value="COILED-COIL DOMAIN-CONTAINING PROTEIN 13"/>
    <property type="match status" value="1"/>
</dbReference>
<dbReference type="PANTHER" id="PTHR31935">
    <property type="entry name" value="COILED-COIL DOMAIN-CONTAINING PROTEIN 13"/>
    <property type="match status" value="1"/>
</dbReference>
<dbReference type="GeneTree" id="ENSGT00390000000596"/>
<protein>
    <submittedName>
        <fullName evidence="2">Uncharacterized protein</fullName>
    </submittedName>
</protein>
<accession>A0A674P5V4</accession>
<dbReference type="InterPro" id="IPR038929">
    <property type="entry name" value="CCDC13"/>
</dbReference>
<dbReference type="InParanoid" id="A0A674P5V4"/>
<proteinExistence type="predicted"/>
<organism evidence="2 3">
    <name type="scientific">Takifugu rubripes</name>
    <name type="common">Japanese pufferfish</name>
    <name type="synonym">Fugu rubripes</name>
    <dbReference type="NCBI Taxonomy" id="31033"/>
    <lineage>
        <taxon>Eukaryota</taxon>
        <taxon>Metazoa</taxon>
        <taxon>Chordata</taxon>
        <taxon>Craniata</taxon>
        <taxon>Vertebrata</taxon>
        <taxon>Euteleostomi</taxon>
        <taxon>Actinopterygii</taxon>
        <taxon>Neopterygii</taxon>
        <taxon>Teleostei</taxon>
        <taxon>Neoteleostei</taxon>
        <taxon>Acanthomorphata</taxon>
        <taxon>Eupercaria</taxon>
        <taxon>Tetraodontiformes</taxon>
        <taxon>Tetradontoidea</taxon>
        <taxon>Tetraodontidae</taxon>
        <taxon>Takifugu</taxon>
    </lineage>
</organism>
<dbReference type="GO" id="GO:0034451">
    <property type="term" value="C:centriolar satellite"/>
    <property type="evidence" value="ECO:0007669"/>
    <property type="project" value="TreeGrafter"/>
</dbReference>
<feature type="coiled-coil region" evidence="1">
    <location>
        <begin position="77"/>
        <end position="111"/>
    </location>
</feature>
<evidence type="ECO:0000313" key="3">
    <source>
        <dbReference type="Proteomes" id="UP000005226"/>
    </source>
</evidence>
<reference evidence="2" key="3">
    <citation type="submission" date="2025-09" db="UniProtKB">
        <authorList>
            <consortium name="Ensembl"/>
        </authorList>
    </citation>
    <scope>IDENTIFICATION</scope>
</reference>
<dbReference type="AlphaFoldDB" id="A0A674P5V4"/>
<dbReference type="Proteomes" id="UP000005226">
    <property type="component" value="Chromosome 22"/>
</dbReference>
<dbReference type="Ensembl" id="ENSTRUT00000062756.1">
    <property type="protein sequence ID" value="ENSTRUP00000081296.1"/>
    <property type="gene ID" value="ENSTRUG00000027905.1"/>
</dbReference>
<keyword evidence="3" id="KW-1185">Reference proteome</keyword>
<sequence length="172" mass="19168">MSEELNQDYCCAFSSQLQDLLPLLSAEQKNDAKTSNKRATNGCEVLRNPVLLTHLTVIQAQQFLTRLQKKKQETPPMKSLQEKLSAALLKVSEYRNQLQSVRQELKMAHKVLASEVGEEVNLQQLISSPGTFRGRAQQILALQTRASKALLSLGCESLLVLLKALKVYSQCG</sequence>
<reference evidence="2" key="2">
    <citation type="submission" date="2025-08" db="UniProtKB">
        <authorList>
            <consortium name="Ensembl"/>
        </authorList>
    </citation>
    <scope>IDENTIFICATION</scope>
</reference>
<reference evidence="2 3" key="1">
    <citation type="journal article" date="2011" name="Genome Biol. Evol.">
        <title>Integration of the genetic map and genome assembly of fugu facilitates insights into distinct features of genome evolution in teleosts and mammals.</title>
        <authorList>
            <person name="Kai W."/>
            <person name="Kikuchi K."/>
            <person name="Tohari S."/>
            <person name="Chew A.K."/>
            <person name="Tay A."/>
            <person name="Fujiwara A."/>
            <person name="Hosoya S."/>
            <person name="Suetake H."/>
            <person name="Naruse K."/>
            <person name="Brenner S."/>
            <person name="Suzuki Y."/>
            <person name="Venkatesh B."/>
        </authorList>
    </citation>
    <scope>NUCLEOTIDE SEQUENCE [LARGE SCALE GENOMIC DNA]</scope>
</reference>
<dbReference type="GO" id="GO:1905515">
    <property type="term" value="P:non-motile cilium assembly"/>
    <property type="evidence" value="ECO:0007669"/>
    <property type="project" value="TreeGrafter"/>
</dbReference>
<evidence type="ECO:0000313" key="2">
    <source>
        <dbReference type="Ensembl" id="ENSTRUP00000081296.1"/>
    </source>
</evidence>
<keyword evidence="1" id="KW-0175">Coiled coil</keyword>
<evidence type="ECO:0000256" key="1">
    <source>
        <dbReference type="SAM" id="Coils"/>
    </source>
</evidence>
<name>A0A674P5V4_TAKRU</name>